<keyword evidence="3" id="KW-1185">Reference proteome</keyword>
<organism evidence="2 3">
    <name type="scientific">Cichlidogyrus casuarinus</name>
    <dbReference type="NCBI Taxonomy" id="1844966"/>
    <lineage>
        <taxon>Eukaryota</taxon>
        <taxon>Metazoa</taxon>
        <taxon>Spiralia</taxon>
        <taxon>Lophotrochozoa</taxon>
        <taxon>Platyhelminthes</taxon>
        <taxon>Monogenea</taxon>
        <taxon>Monopisthocotylea</taxon>
        <taxon>Dactylogyridea</taxon>
        <taxon>Ancyrocephalidae</taxon>
        <taxon>Cichlidogyrus</taxon>
    </lineage>
</organism>
<reference evidence="2 3" key="1">
    <citation type="submission" date="2024-11" db="EMBL/GenBank/DDBJ databases">
        <title>Adaptive evolution of stress response genes in parasites aligns with host niche diversity.</title>
        <authorList>
            <person name="Hahn C."/>
            <person name="Resl P."/>
        </authorList>
    </citation>
    <scope>NUCLEOTIDE SEQUENCE [LARGE SCALE GENOMIC DNA]</scope>
    <source>
        <strain evidence="2">EGGRZ-B1_66</strain>
        <tissue evidence="2">Body</tissue>
    </source>
</reference>
<accession>A0ABD2PSH8</accession>
<dbReference type="AlphaFoldDB" id="A0ABD2PSH8"/>
<sequence length="91" mass="9555">MLARTVAHVQNCECPGGSAAPGGDFPAHRPYPRSFSRTRTAGSFRSAERSVRRTCGSGTTWRRLLCAPAGPSGRTGPCSGQIVHANCVPLS</sequence>
<dbReference type="EMBL" id="JBJKFK010002966">
    <property type="protein sequence ID" value="KAL3310424.1"/>
    <property type="molecule type" value="Genomic_DNA"/>
</dbReference>
<gene>
    <name evidence="2" type="ORF">Ciccas_011014</name>
</gene>
<feature type="region of interest" description="Disordered" evidence="1">
    <location>
        <begin position="23"/>
        <end position="43"/>
    </location>
</feature>
<protein>
    <submittedName>
        <fullName evidence="2">Uncharacterized protein</fullName>
    </submittedName>
</protein>
<name>A0ABD2PSH8_9PLAT</name>
<evidence type="ECO:0000313" key="3">
    <source>
        <dbReference type="Proteomes" id="UP001626550"/>
    </source>
</evidence>
<comment type="caution">
    <text evidence="2">The sequence shown here is derived from an EMBL/GenBank/DDBJ whole genome shotgun (WGS) entry which is preliminary data.</text>
</comment>
<evidence type="ECO:0000256" key="1">
    <source>
        <dbReference type="SAM" id="MobiDB-lite"/>
    </source>
</evidence>
<proteinExistence type="predicted"/>
<evidence type="ECO:0000313" key="2">
    <source>
        <dbReference type="EMBL" id="KAL3310424.1"/>
    </source>
</evidence>
<dbReference type="Proteomes" id="UP001626550">
    <property type="component" value="Unassembled WGS sequence"/>
</dbReference>